<reference evidence="4 5" key="2">
    <citation type="journal article" date="2021" name="J. Hered.">
        <title>Feather Gene Expression Elucidates the Developmental Basis of Plumage Iridescence in African Starlings.</title>
        <authorList>
            <person name="Rubenstein D.R."/>
            <person name="Corvelo A."/>
            <person name="MacManes M.D."/>
            <person name="Maia R."/>
            <person name="Narzisi G."/>
            <person name="Rousaki A."/>
            <person name="Vandenabeele P."/>
            <person name="Shawkey M.D."/>
            <person name="Solomon J."/>
        </authorList>
    </citation>
    <scope>NUCLEOTIDE SEQUENCE [LARGE SCALE GENOMIC DNA]</scope>
    <source>
        <strain evidence="4">SS15</strain>
    </source>
</reference>
<gene>
    <name evidence="4" type="ORF">IHE44_0008861</name>
    <name evidence="3" type="ORF">IHE44_007241</name>
</gene>
<evidence type="ECO:0000256" key="2">
    <source>
        <dbReference type="SAM" id="Phobius"/>
    </source>
</evidence>
<proteinExistence type="predicted"/>
<name>A0A835NHC2_9PASS</name>
<reference evidence="3" key="1">
    <citation type="submission" date="2020-10" db="EMBL/GenBank/DDBJ databases">
        <title>Feather gene expression reveals the developmental basis of iridescence in African starlings.</title>
        <authorList>
            <person name="Rubenstein D.R."/>
        </authorList>
    </citation>
    <scope>NUCLEOTIDE SEQUENCE</scope>
    <source>
        <strain evidence="3">SS15</strain>
        <tissue evidence="3">Liver</tissue>
    </source>
</reference>
<feature type="transmembrane region" description="Helical" evidence="2">
    <location>
        <begin position="118"/>
        <end position="137"/>
    </location>
</feature>
<organism evidence="3">
    <name type="scientific">Lamprotornis superbus</name>
    <dbReference type="NCBI Taxonomy" id="245042"/>
    <lineage>
        <taxon>Eukaryota</taxon>
        <taxon>Metazoa</taxon>
        <taxon>Chordata</taxon>
        <taxon>Craniata</taxon>
        <taxon>Vertebrata</taxon>
        <taxon>Euteleostomi</taxon>
        <taxon>Archelosauria</taxon>
        <taxon>Archosauria</taxon>
        <taxon>Dinosauria</taxon>
        <taxon>Saurischia</taxon>
        <taxon>Theropoda</taxon>
        <taxon>Coelurosauria</taxon>
        <taxon>Aves</taxon>
        <taxon>Neognathae</taxon>
        <taxon>Neoaves</taxon>
        <taxon>Telluraves</taxon>
        <taxon>Australaves</taxon>
        <taxon>Passeriformes</taxon>
        <taxon>Sturnidae</taxon>
        <taxon>Lamprotornis</taxon>
    </lineage>
</organism>
<evidence type="ECO:0000313" key="3">
    <source>
        <dbReference type="EMBL" id="KAG0114779.1"/>
    </source>
</evidence>
<keyword evidence="5" id="KW-1185">Reference proteome</keyword>
<dbReference type="OrthoDB" id="9395731at2759"/>
<accession>A0A835NHC2</accession>
<dbReference type="EMBL" id="JADDUC010000264">
    <property type="protein sequence ID" value="KAG0114779.1"/>
    <property type="molecule type" value="Genomic_DNA"/>
</dbReference>
<evidence type="ECO:0000313" key="4">
    <source>
        <dbReference type="EMBL" id="KAI1240438.1"/>
    </source>
</evidence>
<feature type="region of interest" description="Disordered" evidence="1">
    <location>
        <begin position="1"/>
        <end position="39"/>
    </location>
</feature>
<reference evidence="4" key="3">
    <citation type="submission" date="2022-01" db="EMBL/GenBank/DDBJ databases">
        <authorList>
            <person name="Rubenstein D.R."/>
        </authorList>
    </citation>
    <scope>NUCLEOTIDE SEQUENCE</scope>
    <source>
        <strain evidence="4">SS15</strain>
        <tissue evidence="4">Liver</tissue>
    </source>
</reference>
<feature type="compositionally biased region" description="Basic residues" evidence="1">
    <location>
        <begin position="8"/>
        <end position="27"/>
    </location>
</feature>
<dbReference type="AlphaFoldDB" id="A0A835NHC2"/>
<keyword evidence="2" id="KW-0472">Membrane</keyword>
<sequence length="191" mass="21349">MFESRSASYRRSRSVSPRRSRSVSPRRSRSDLDQDPDLDPDLLHGLEAGLGLMADQSLAHRLRAAHHQEALSEVQVLKEWIKVMKNCMIKHFDTDHSKGLATMLDCEQKTVDEPTVQILKVLFCCSILWPLGLVLAVPGSSLGLTMAIGVPVGAATCHASGIFTPKQNPMPRVRSWTECESFAQTRQQQRR</sequence>
<protein>
    <submittedName>
        <fullName evidence="3">Uncharacterized protein</fullName>
    </submittedName>
</protein>
<dbReference type="Proteomes" id="UP000618051">
    <property type="component" value="Unassembled WGS sequence"/>
</dbReference>
<keyword evidence="2" id="KW-1133">Transmembrane helix</keyword>
<dbReference type="EMBL" id="JADDUC020000003">
    <property type="protein sequence ID" value="KAI1240438.1"/>
    <property type="molecule type" value="Genomic_DNA"/>
</dbReference>
<keyword evidence="2" id="KW-0812">Transmembrane</keyword>
<feature type="transmembrane region" description="Helical" evidence="2">
    <location>
        <begin position="143"/>
        <end position="164"/>
    </location>
</feature>
<comment type="caution">
    <text evidence="3">The sequence shown here is derived from an EMBL/GenBank/DDBJ whole genome shotgun (WGS) entry which is preliminary data.</text>
</comment>
<evidence type="ECO:0000256" key="1">
    <source>
        <dbReference type="SAM" id="MobiDB-lite"/>
    </source>
</evidence>
<evidence type="ECO:0000313" key="5">
    <source>
        <dbReference type="Proteomes" id="UP000618051"/>
    </source>
</evidence>